<dbReference type="Gene3D" id="3.90.1300.10">
    <property type="entry name" value="Amidase signature (AS) domain"/>
    <property type="match status" value="1"/>
</dbReference>
<dbReference type="RefSeq" id="WP_238280631.1">
    <property type="nucleotide sequence ID" value="NZ_BPQL01000090.1"/>
</dbReference>
<comment type="caution">
    <text evidence="4">The sequence shown here is derived from an EMBL/GenBank/DDBJ whole genome shotgun (WGS) entry which is preliminary data.</text>
</comment>
<dbReference type="Proteomes" id="UP001549145">
    <property type="component" value="Unassembled WGS sequence"/>
</dbReference>
<evidence type="ECO:0000313" key="5">
    <source>
        <dbReference type="Proteomes" id="UP001549145"/>
    </source>
</evidence>
<dbReference type="Pfam" id="PF01425">
    <property type="entry name" value="Amidase"/>
    <property type="match status" value="1"/>
</dbReference>
<feature type="domain" description="Amidase" evidence="3">
    <location>
        <begin position="54"/>
        <end position="415"/>
    </location>
</feature>
<comment type="similarity">
    <text evidence="1">Belongs to the amidase family.</text>
</comment>
<name>A0ABV2LCK5_9HYPH</name>
<sequence>MLNHLGLVDALRAFRDGHVSPGDYLTASHDAARAHSDLAAFTVLATDLAPGVGAWEGIPVGVKDIIATADLPTTNGSPVYADHVPATDAWIVARLKALGASVLGKTVSTEFAWRHPGPTHNPWKRGHTPGGSSSGSAASVAAGIVPLALGTQTFGSVIRPAAYCGVVGVKPSYGAIPRVGVHPLAPSLDHVGLFTRSVTDAAFALAHLIGRDEADPHGRPLPDFSVDLDMALAPREAPRLALVRTTIWDRAEPEQRTMLEATAADFQAAGAHVSDFVLPAAFEGLWDCARTILAVEASARFGTLVERFPDRTSQPLKDLVAEGAQIAAVAYVEALRHQADLRVDFDTVLSGYDAVLTLPASGPAPEGLASTGDPAFCVPWTCLGVPAVALPAGESQGLPLGIQLVGTYRNDLALLRTARWCESVLARPIPFPTLCPAS</sequence>
<proteinExistence type="inferred from homology"/>
<keyword evidence="4" id="KW-0378">Hydrolase</keyword>
<reference evidence="4 5" key="1">
    <citation type="submission" date="2024-06" db="EMBL/GenBank/DDBJ databases">
        <title>Genomic Encyclopedia of Type Strains, Phase IV (KMG-IV): sequencing the most valuable type-strain genomes for metagenomic binning, comparative biology and taxonomic classification.</title>
        <authorList>
            <person name="Goeker M."/>
        </authorList>
    </citation>
    <scope>NUCLEOTIDE SEQUENCE [LARGE SCALE GENOMIC DNA]</scope>
    <source>
        <strain evidence="4 5">DSM 21331</strain>
    </source>
</reference>
<organism evidence="4 5">
    <name type="scientific">Methylobacterium goesingense</name>
    <dbReference type="NCBI Taxonomy" id="243690"/>
    <lineage>
        <taxon>Bacteria</taxon>
        <taxon>Pseudomonadati</taxon>
        <taxon>Pseudomonadota</taxon>
        <taxon>Alphaproteobacteria</taxon>
        <taxon>Hyphomicrobiales</taxon>
        <taxon>Methylobacteriaceae</taxon>
        <taxon>Methylobacterium</taxon>
    </lineage>
</organism>
<evidence type="ECO:0000259" key="3">
    <source>
        <dbReference type="Pfam" id="PF01425"/>
    </source>
</evidence>
<dbReference type="PANTHER" id="PTHR11895:SF151">
    <property type="entry name" value="GLUTAMYL-TRNA(GLN) AMIDOTRANSFERASE SUBUNIT A"/>
    <property type="match status" value="1"/>
</dbReference>
<gene>
    <name evidence="4" type="ORF">ABID43_005157</name>
</gene>
<protein>
    <submittedName>
        <fullName evidence="4">Amidase</fullName>
        <ecNumber evidence="4">3.5.1.4</ecNumber>
    </submittedName>
</protein>
<evidence type="ECO:0000256" key="2">
    <source>
        <dbReference type="SAM" id="MobiDB-lite"/>
    </source>
</evidence>
<dbReference type="PANTHER" id="PTHR11895">
    <property type="entry name" value="TRANSAMIDASE"/>
    <property type="match status" value="1"/>
</dbReference>
<dbReference type="SUPFAM" id="SSF75304">
    <property type="entry name" value="Amidase signature (AS) enzymes"/>
    <property type="match status" value="1"/>
</dbReference>
<accession>A0ABV2LCK5</accession>
<dbReference type="EMBL" id="JBEPMM010000033">
    <property type="protein sequence ID" value="MET3695588.1"/>
    <property type="molecule type" value="Genomic_DNA"/>
</dbReference>
<evidence type="ECO:0000313" key="4">
    <source>
        <dbReference type="EMBL" id="MET3695588.1"/>
    </source>
</evidence>
<feature type="region of interest" description="Disordered" evidence="2">
    <location>
        <begin position="114"/>
        <end position="135"/>
    </location>
</feature>
<evidence type="ECO:0000256" key="1">
    <source>
        <dbReference type="ARBA" id="ARBA00009199"/>
    </source>
</evidence>
<dbReference type="GO" id="GO:0004040">
    <property type="term" value="F:amidase activity"/>
    <property type="evidence" value="ECO:0007669"/>
    <property type="project" value="UniProtKB-EC"/>
</dbReference>
<dbReference type="InterPro" id="IPR000120">
    <property type="entry name" value="Amidase"/>
</dbReference>
<dbReference type="EC" id="3.5.1.4" evidence="4"/>
<dbReference type="InterPro" id="IPR023631">
    <property type="entry name" value="Amidase_dom"/>
</dbReference>
<keyword evidence="5" id="KW-1185">Reference proteome</keyword>
<dbReference type="InterPro" id="IPR036928">
    <property type="entry name" value="AS_sf"/>
</dbReference>